<organism evidence="2 3">
    <name type="scientific">Dendrobium catenatum</name>
    <dbReference type="NCBI Taxonomy" id="906689"/>
    <lineage>
        <taxon>Eukaryota</taxon>
        <taxon>Viridiplantae</taxon>
        <taxon>Streptophyta</taxon>
        <taxon>Embryophyta</taxon>
        <taxon>Tracheophyta</taxon>
        <taxon>Spermatophyta</taxon>
        <taxon>Magnoliopsida</taxon>
        <taxon>Liliopsida</taxon>
        <taxon>Asparagales</taxon>
        <taxon>Orchidaceae</taxon>
        <taxon>Epidendroideae</taxon>
        <taxon>Malaxideae</taxon>
        <taxon>Dendrobiinae</taxon>
        <taxon>Dendrobium</taxon>
    </lineage>
</organism>
<name>A0A2I0VFC2_9ASPA</name>
<evidence type="ECO:0000256" key="1">
    <source>
        <dbReference type="SAM" id="MobiDB-lite"/>
    </source>
</evidence>
<evidence type="ECO:0000313" key="3">
    <source>
        <dbReference type="Proteomes" id="UP000233837"/>
    </source>
</evidence>
<proteinExistence type="predicted"/>
<accession>A0A2I0VFC2</accession>
<reference evidence="2 3" key="2">
    <citation type="journal article" date="2017" name="Nature">
        <title>The Apostasia genome and the evolution of orchids.</title>
        <authorList>
            <person name="Zhang G.Q."/>
            <person name="Liu K.W."/>
            <person name="Li Z."/>
            <person name="Lohaus R."/>
            <person name="Hsiao Y.Y."/>
            <person name="Niu S.C."/>
            <person name="Wang J.Y."/>
            <person name="Lin Y.C."/>
            <person name="Xu Q."/>
            <person name="Chen L.J."/>
            <person name="Yoshida K."/>
            <person name="Fujiwara S."/>
            <person name="Wang Z.W."/>
            <person name="Zhang Y.Q."/>
            <person name="Mitsuda N."/>
            <person name="Wang M."/>
            <person name="Liu G.H."/>
            <person name="Pecoraro L."/>
            <person name="Huang H.X."/>
            <person name="Xiao X.J."/>
            <person name="Lin M."/>
            <person name="Wu X.Y."/>
            <person name="Wu W.L."/>
            <person name="Chen Y.Y."/>
            <person name="Chang S.B."/>
            <person name="Sakamoto S."/>
            <person name="Ohme-Takagi M."/>
            <person name="Yagi M."/>
            <person name="Zeng S.J."/>
            <person name="Shen C.Y."/>
            <person name="Yeh C.M."/>
            <person name="Luo Y.B."/>
            <person name="Tsai W.C."/>
            <person name="Van de Peer Y."/>
            <person name="Liu Z.J."/>
        </authorList>
    </citation>
    <scope>NUCLEOTIDE SEQUENCE [LARGE SCALE GENOMIC DNA]</scope>
    <source>
        <tissue evidence="2">The whole plant</tissue>
    </source>
</reference>
<dbReference type="AlphaFoldDB" id="A0A2I0VFC2"/>
<sequence length="49" mass="5732">MAQSHLPRFSQGQVRGHYGVQDGGTPQYFQRLNRDASLYQTLQRKRHCN</sequence>
<evidence type="ECO:0000313" key="2">
    <source>
        <dbReference type="EMBL" id="PKU62128.1"/>
    </source>
</evidence>
<gene>
    <name evidence="2" type="ORF">MA16_Dca028845</name>
</gene>
<dbReference type="Proteomes" id="UP000233837">
    <property type="component" value="Unassembled WGS sequence"/>
</dbReference>
<dbReference type="EMBL" id="KZ504491">
    <property type="protein sequence ID" value="PKU62128.1"/>
    <property type="molecule type" value="Genomic_DNA"/>
</dbReference>
<reference evidence="2 3" key="1">
    <citation type="journal article" date="2016" name="Sci. Rep.">
        <title>The Dendrobium catenatum Lindl. genome sequence provides insights into polysaccharide synthase, floral development and adaptive evolution.</title>
        <authorList>
            <person name="Zhang G.Q."/>
            <person name="Xu Q."/>
            <person name="Bian C."/>
            <person name="Tsai W.C."/>
            <person name="Yeh C.M."/>
            <person name="Liu K.W."/>
            <person name="Yoshida K."/>
            <person name="Zhang L.S."/>
            <person name="Chang S.B."/>
            <person name="Chen F."/>
            <person name="Shi Y."/>
            <person name="Su Y.Y."/>
            <person name="Zhang Y.Q."/>
            <person name="Chen L.J."/>
            <person name="Yin Y."/>
            <person name="Lin M."/>
            <person name="Huang H."/>
            <person name="Deng H."/>
            <person name="Wang Z.W."/>
            <person name="Zhu S.L."/>
            <person name="Zhao X."/>
            <person name="Deng C."/>
            <person name="Niu S.C."/>
            <person name="Huang J."/>
            <person name="Wang M."/>
            <person name="Liu G.H."/>
            <person name="Yang H.J."/>
            <person name="Xiao X.J."/>
            <person name="Hsiao Y.Y."/>
            <person name="Wu W.L."/>
            <person name="Chen Y.Y."/>
            <person name="Mitsuda N."/>
            <person name="Ohme-Takagi M."/>
            <person name="Luo Y.B."/>
            <person name="Van de Peer Y."/>
            <person name="Liu Z.J."/>
        </authorList>
    </citation>
    <scope>NUCLEOTIDE SEQUENCE [LARGE SCALE GENOMIC DNA]</scope>
    <source>
        <tissue evidence="2">The whole plant</tissue>
    </source>
</reference>
<feature type="region of interest" description="Disordered" evidence="1">
    <location>
        <begin position="1"/>
        <end position="26"/>
    </location>
</feature>
<protein>
    <submittedName>
        <fullName evidence="2">Uncharacterized protein</fullName>
    </submittedName>
</protein>
<keyword evidence="3" id="KW-1185">Reference proteome</keyword>